<protein>
    <submittedName>
        <fullName evidence="1">Uncharacterized protein</fullName>
    </submittedName>
</protein>
<gene>
    <name evidence="1" type="ORF">BpHYR1_026596</name>
</gene>
<dbReference type="EMBL" id="REGN01013054">
    <property type="protein sequence ID" value="RMZ94434.1"/>
    <property type="molecule type" value="Genomic_DNA"/>
</dbReference>
<keyword evidence="2" id="KW-1185">Reference proteome</keyword>
<dbReference type="AlphaFoldDB" id="A0A3M7P6W9"/>
<proteinExistence type="predicted"/>
<dbReference type="OrthoDB" id="1607513at2759"/>
<name>A0A3M7P6W9_BRAPC</name>
<sequence length="123" mass="14055">MHLNNGLKGFFLLEEWELIFNETKEVISTQAFIVLTEVIESPDSSQIPASESFSNLDFNKDMELMDFWRIAIKYLSIPASSGLLRDYFPGKVKKKEKKEVFTRKKLIISIAVGLSILTPSSEH</sequence>
<organism evidence="1 2">
    <name type="scientific">Brachionus plicatilis</name>
    <name type="common">Marine rotifer</name>
    <name type="synonym">Brachionus muelleri</name>
    <dbReference type="NCBI Taxonomy" id="10195"/>
    <lineage>
        <taxon>Eukaryota</taxon>
        <taxon>Metazoa</taxon>
        <taxon>Spiralia</taxon>
        <taxon>Gnathifera</taxon>
        <taxon>Rotifera</taxon>
        <taxon>Eurotatoria</taxon>
        <taxon>Monogononta</taxon>
        <taxon>Pseudotrocha</taxon>
        <taxon>Ploima</taxon>
        <taxon>Brachionidae</taxon>
        <taxon>Brachionus</taxon>
    </lineage>
</organism>
<dbReference type="Proteomes" id="UP000276133">
    <property type="component" value="Unassembled WGS sequence"/>
</dbReference>
<reference evidence="1 2" key="1">
    <citation type="journal article" date="2018" name="Sci. Rep.">
        <title>Genomic signatures of local adaptation to the degree of environmental predictability in rotifers.</title>
        <authorList>
            <person name="Franch-Gras L."/>
            <person name="Hahn C."/>
            <person name="Garcia-Roger E.M."/>
            <person name="Carmona M.J."/>
            <person name="Serra M."/>
            <person name="Gomez A."/>
        </authorList>
    </citation>
    <scope>NUCLEOTIDE SEQUENCE [LARGE SCALE GENOMIC DNA]</scope>
    <source>
        <strain evidence="1">HYR1</strain>
    </source>
</reference>
<comment type="caution">
    <text evidence="1">The sequence shown here is derived from an EMBL/GenBank/DDBJ whole genome shotgun (WGS) entry which is preliminary data.</text>
</comment>
<evidence type="ECO:0000313" key="2">
    <source>
        <dbReference type="Proteomes" id="UP000276133"/>
    </source>
</evidence>
<accession>A0A3M7P6W9</accession>
<evidence type="ECO:0000313" key="1">
    <source>
        <dbReference type="EMBL" id="RMZ94434.1"/>
    </source>
</evidence>